<evidence type="ECO:0000256" key="1">
    <source>
        <dbReference type="ARBA" id="ARBA00010682"/>
    </source>
</evidence>
<dbReference type="EMBL" id="LN774881">
    <property type="protein sequence ID" value="CEN32031.1"/>
    <property type="molecule type" value="Genomic_DNA"/>
</dbReference>
<dbReference type="EC" id="2.7.8.5" evidence="9"/>
<dbReference type="RefSeq" id="WP_281263936.1">
    <property type="nucleotide sequence ID" value="NZ_LN774881.1"/>
</dbReference>
<dbReference type="GO" id="GO:0032049">
    <property type="term" value="P:cardiolipin biosynthetic process"/>
    <property type="evidence" value="ECO:0007669"/>
    <property type="project" value="InterPro"/>
</dbReference>
<evidence type="ECO:0000256" key="7">
    <source>
        <dbReference type="ARBA" id="ARBA00023264"/>
    </source>
</evidence>
<evidence type="ECO:0000313" key="10">
    <source>
        <dbReference type="Proteomes" id="UP000242753"/>
    </source>
</evidence>
<evidence type="ECO:0000256" key="5">
    <source>
        <dbReference type="ARBA" id="ARBA00023098"/>
    </source>
</evidence>
<dbReference type="Gene3D" id="3.30.870.10">
    <property type="entry name" value="Endonuclease Chain A"/>
    <property type="match status" value="2"/>
</dbReference>
<dbReference type="PANTHER" id="PTHR12586:SF1">
    <property type="entry name" value="CDP-DIACYLGLYCEROL--GLYCEROL-3-PHOSPHATE 3-PHOSPHATIDYLTRANSFERASE, MITOCHONDRIAL"/>
    <property type="match status" value="1"/>
</dbReference>
<reference evidence="10" key="1">
    <citation type="submission" date="2015-01" db="EMBL/GenBank/DDBJ databases">
        <authorList>
            <person name="Manzano-Marin A."/>
            <person name="Manzano-Marin A."/>
        </authorList>
    </citation>
    <scope>NUCLEOTIDE SEQUENCE [LARGE SCALE GENOMIC DNA]</scope>
    <source>
        <strain evidence="10">obscurior</strain>
    </source>
</reference>
<dbReference type="GO" id="GO:0005829">
    <property type="term" value="C:cytosol"/>
    <property type="evidence" value="ECO:0007669"/>
    <property type="project" value="TreeGrafter"/>
</dbReference>
<evidence type="ECO:0000256" key="4">
    <source>
        <dbReference type="ARBA" id="ARBA00022737"/>
    </source>
</evidence>
<dbReference type="InterPro" id="IPR025202">
    <property type="entry name" value="PLD-like_dom"/>
</dbReference>
<keyword evidence="5" id="KW-0443">Lipid metabolism</keyword>
<keyword evidence="6" id="KW-0594">Phospholipid biosynthesis</keyword>
<dbReference type="GO" id="GO:0008444">
    <property type="term" value="F:CDP-diacylglycerol-glycerol-3-phosphate 3-phosphatidyltransferase activity"/>
    <property type="evidence" value="ECO:0007669"/>
    <property type="project" value="UniProtKB-EC"/>
</dbReference>
<evidence type="ECO:0000256" key="2">
    <source>
        <dbReference type="ARBA" id="ARBA00022516"/>
    </source>
</evidence>
<accession>A0A0H5C4Y2</accession>
<dbReference type="NCBIfam" id="NF006946">
    <property type="entry name" value="PRK09428.1"/>
    <property type="match status" value="1"/>
</dbReference>
<dbReference type="InterPro" id="IPR016270">
    <property type="entry name" value="PGS1"/>
</dbReference>
<keyword evidence="2" id="KW-0444">Lipid biosynthesis</keyword>
<protein>
    <submittedName>
        <fullName evidence="9">CDP-diacylglycerol--serine O-phosphatidyltransferase</fullName>
        <ecNumber evidence="9">2.7.8.5</ecNumber>
    </submittedName>
</protein>
<name>A0A0H5C4Y2_9ENTR</name>
<dbReference type="Pfam" id="PF13091">
    <property type="entry name" value="PLDc_2"/>
    <property type="match status" value="2"/>
</dbReference>
<feature type="domain" description="PLD phosphodiesterase" evidence="8">
    <location>
        <begin position="141"/>
        <end position="167"/>
    </location>
</feature>
<organism evidence="9 10">
    <name type="scientific">Candidatus Westeberhardia cardiocondylae</name>
    <dbReference type="NCBI Taxonomy" id="1594731"/>
    <lineage>
        <taxon>Bacteria</taxon>
        <taxon>Pseudomonadati</taxon>
        <taxon>Pseudomonadota</taxon>
        <taxon>Gammaproteobacteria</taxon>
        <taxon>Enterobacterales</taxon>
        <taxon>Enterobacteriaceae</taxon>
        <taxon>ant endosymbionts</taxon>
        <taxon>Candidatus Westeberhardia</taxon>
    </lineage>
</organism>
<keyword evidence="10" id="KW-1185">Reference proteome</keyword>
<gene>
    <name evidence="9" type="primary">pssA</name>
    <name evidence="9" type="ORF">WEOB_072</name>
</gene>
<dbReference type="PATRIC" id="fig|1594731.3.peg.65"/>
<comment type="similarity">
    <text evidence="1">Belongs to the CDP-alcohol phosphatidyltransferase class-II family.</text>
</comment>
<evidence type="ECO:0000259" key="8">
    <source>
        <dbReference type="PROSITE" id="PS50035"/>
    </source>
</evidence>
<dbReference type="GO" id="GO:0003882">
    <property type="term" value="F:CDP-diacylglycerol-serine O-phosphatidyltransferase activity"/>
    <property type="evidence" value="ECO:0007669"/>
    <property type="project" value="TreeGrafter"/>
</dbReference>
<dbReference type="InterPro" id="IPR001736">
    <property type="entry name" value="PLipase_D/transphosphatidylase"/>
</dbReference>
<evidence type="ECO:0000313" key="9">
    <source>
        <dbReference type="EMBL" id="CEN32031.1"/>
    </source>
</evidence>
<keyword evidence="3 9" id="KW-0808">Transferase</keyword>
<proteinExistence type="inferred from homology"/>
<dbReference type="KEGG" id="wca:WEOB_072"/>
<sequence>MIFLKTYNFNTHYQYLKKLKKIPQKSEDVDILLNPKDFFRSVMRIISNAKKRIYLTTLYLEKDFSGEKVLEEIYHIKYINSSIEIAILVDWHRAKRNRVGSILVNNNRKIVTNLDWYLSMAKKYSHVDVPVYGVPVNIYEALGVFHLKGFIVDDQVIYTGANLNNMYFHQFDKYRCDRYQIIRNKYLADSFFEYINKRLLSSKVVHRINCFSDCTKKLKINKNRIRMFRKHLKNSQYCYKGVLNSNTLSVIPLVGLGEKNILNETIYHLIGSTKAIMTLCTPYFNFPKFLFKSVISLLHDGKIVEIIVGDKKANDFYVSSKEKSFGILRIIPYLYEMNLCNFVDRLQKYIDNGQLLVRVWKHKKNTYHVKGIWIDNVWYLSTGNNFNSRSWRLDLENGILFYDPNGVLRIKYEKELFLIRKNTKIIKDSSNFEGIQDYPIKIRRFIYRICYIYIARLLKKIL</sequence>
<dbReference type="PIRSF" id="PIRSF000850">
    <property type="entry name" value="Phospholipase_D_PSS"/>
    <property type="match status" value="1"/>
</dbReference>
<keyword evidence="4" id="KW-0677">Repeat</keyword>
<dbReference type="Proteomes" id="UP000242753">
    <property type="component" value="Chromosome I"/>
</dbReference>
<dbReference type="PROSITE" id="PS50035">
    <property type="entry name" value="PLD"/>
    <property type="match status" value="1"/>
</dbReference>
<dbReference type="SMART" id="SM00155">
    <property type="entry name" value="PLDc"/>
    <property type="match status" value="2"/>
</dbReference>
<dbReference type="STRING" id="1594731.WEOB_072"/>
<dbReference type="AlphaFoldDB" id="A0A0H5C4Y2"/>
<evidence type="ECO:0000256" key="6">
    <source>
        <dbReference type="ARBA" id="ARBA00023209"/>
    </source>
</evidence>
<dbReference type="SUPFAM" id="SSF56024">
    <property type="entry name" value="Phospholipase D/nuclease"/>
    <property type="match status" value="2"/>
</dbReference>
<evidence type="ECO:0000256" key="3">
    <source>
        <dbReference type="ARBA" id="ARBA00022679"/>
    </source>
</evidence>
<dbReference type="PANTHER" id="PTHR12586">
    <property type="entry name" value="CDP-DIACYLGLYCEROL--SERINE O-PHOSPHATIDYLTRANSFERASE"/>
    <property type="match status" value="1"/>
</dbReference>
<keyword evidence="7" id="KW-1208">Phospholipid metabolism</keyword>